<evidence type="ECO:0000313" key="1">
    <source>
        <dbReference type="EMBL" id="KAF5186003.1"/>
    </source>
</evidence>
<dbReference type="AlphaFoldDB" id="A0A7J6VM44"/>
<dbReference type="GO" id="GO:0006623">
    <property type="term" value="P:protein targeting to vacuole"/>
    <property type="evidence" value="ECO:0007669"/>
    <property type="project" value="TreeGrafter"/>
</dbReference>
<feature type="non-terminal residue" evidence="1">
    <location>
        <position position="1"/>
    </location>
</feature>
<comment type="caution">
    <text evidence="1">The sequence shown here is derived from an EMBL/GenBank/DDBJ whole genome shotgun (WGS) entry which is preliminary data.</text>
</comment>
<dbReference type="OrthoDB" id="428159at2759"/>
<reference evidence="1 2" key="1">
    <citation type="submission" date="2020-06" db="EMBL/GenBank/DDBJ databases">
        <title>Transcriptomic and genomic resources for Thalictrum thalictroides and T. hernandezii: Facilitating candidate gene discovery in an emerging model plant lineage.</title>
        <authorList>
            <person name="Arias T."/>
            <person name="Riano-Pachon D.M."/>
            <person name="Di Stilio V.S."/>
        </authorList>
    </citation>
    <scope>NUCLEOTIDE SEQUENCE [LARGE SCALE GENOMIC DNA]</scope>
    <source>
        <strain evidence="2">cv. WT478/WT964</strain>
        <tissue evidence="1">Leaves</tissue>
    </source>
</reference>
<accession>A0A7J6VM44</accession>
<dbReference type="PANTHER" id="PTHR16166:SF143">
    <property type="entry name" value="PROTEIN SORTING-ASSOCIATED PROTEIN, PUTATIVE (DUF1162)-RELATED"/>
    <property type="match status" value="1"/>
</dbReference>
<keyword evidence="2" id="KW-1185">Reference proteome</keyword>
<gene>
    <name evidence="1" type="ORF">FRX31_024410</name>
</gene>
<dbReference type="InterPro" id="IPR026847">
    <property type="entry name" value="VPS13"/>
</dbReference>
<dbReference type="Proteomes" id="UP000554482">
    <property type="component" value="Unassembled WGS sequence"/>
</dbReference>
<dbReference type="GO" id="GO:0045053">
    <property type="term" value="P:protein retention in Golgi apparatus"/>
    <property type="evidence" value="ECO:0007669"/>
    <property type="project" value="TreeGrafter"/>
</dbReference>
<dbReference type="PANTHER" id="PTHR16166">
    <property type="entry name" value="VACUOLAR PROTEIN SORTING-ASSOCIATED PROTEIN VPS13"/>
    <property type="match status" value="1"/>
</dbReference>
<evidence type="ECO:0000313" key="2">
    <source>
        <dbReference type="Proteomes" id="UP000554482"/>
    </source>
</evidence>
<protein>
    <submittedName>
        <fullName evidence="1">Putative Vacuolar protein sorting-associated protein</fullName>
    </submittedName>
</protein>
<proteinExistence type="predicted"/>
<name>A0A7J6VM44_THATH</name>
<dbReference type="EMBL" id="JABWDY010029962">
    <property type="protein sequence ID" value="KAF5186003.1"/>
    <property type="molecule type" value="Genomic_DNA"/>
</dbReference>
<sequence>MPSSGKLRGAQVNKVVNISGLGIYCRTSIGTIDNVIDPQFFCDGRSDSNKFNNIMVPCDVALSLVNWLTGTSAVIVSTIVTISTIAGLAVKRDSVATYLDYMRLSREMPIEREPVDQDIISELERMEKESDIDDILTYRSIAERESQEWENSCNVAVGRHQNVEGTAAGARGWINWLSLGMLGAGGTEDSMQFSGVVSDEIVKDIYEVTQFHPTSSPEGVGLTKNGLFLFAIKFNVHQISATLLSKTYDKETLQIILDEVNMVFKLWEESWNVYMLVKSMKMDDLYTNKVVLLTKGGSTEEDILMSGRPFITLEVDMSVVNHKPELSVKVVLEPFEVTYESEFLLNLQEFYVVLKSFQFQPERVLSSHNGFEDVNVRLLSKAEYILSNRKKIMWDVSLSAVSVSIPWRRESSEYIMVVGVDSLLYQSRKEAASSESVSLGQSTISSTPYNDIFLEFQRDDLYDHFNIALTSFEVKVKLPECCQPISILDKFNASLTLASCIIPDEPTLKQLEVHSSVSPLCLHFSHSIYGALMGMYSCLDIPIVKSEVVIKQPRTLPAFNFRVSADLKSVSFHVDIPDEAEKSLVVIFALEDIDSLWDYDEVNGCWFCVKTLKISTSRGENGIHTLCSSRNLCSTYATHQSDTDVGIDFSSDRFGEINGSSDGCFLLLYYPQAVGYQKYSIYLTDLDLHIYPNIVGLLCKFFDQLSGNGTISSARSCKNSVVSHTEIKHTFKKSSLEHQKFGFSNIYEDGSTASEGIPLDYFPFVTMPYSSTRGSLNLSLIHAIPEWSKHFIVRDRKCVRNPVLSNRKRFGMCSPPNMKHLPHIDLFPATERSYDDDLCVIDLNLNGIKLYFHDTSCTLGTITLPLCKSSLIVQGTRYLDMLFSIDGLLLCSPWAAQDFGEFLWGRSLKNLSPILNIRVRKNNGGTENQSLEISFGVQHVCCVLPSEFLSILIGYFSLPDWSPYGYEKVGAESLAEKDNDKCGIIWKVEILDSTLILPVECNKGRSLHLALQQLYFSFATVNQKDDAMKDIPLCCIIPAEKLGHSNHILNIFGQGLCLSLALLNDEEKISAKLDQDSDLANISLLLPLDIDLWIRIPCDSNPFGGVASSTCIMTIINSCHVVAE</sequence>
<organism evidence="1 2">
    <name type="scientific">Thalictrum thalictroides</name>
    <name type="common">Rue-anemone</name>
    <name type="synonym">Anemone thalictroides</name>
    <dbReference type="NCBI Taxonomy" id="46969"/>
    <lineage>
        <taxon>Eukaryota</taxon>
        <taxon>Viridiplantae</taxon>
        <taxon>Streptophyta</taxon>
        <taxon>Embryophyta</taxon>
        <taxon>Tracheophyta</taxon>
        <taxon>Spermatophyta</taxon>
        <taxon>Magnoliopsida</taxon>
        <taxon>Ranunculales</taxon>
        <taxon>Ranunculaceae</taxon>
        <taxon>Thalictroideae</taxon>
        <taxon>Thalictrum</taxon>
    </lineage>
</organism>